<feature type="compositionally biased region" description="Basic and acidic residues" evidence="5">
    <location>
        <begin position="127"/>
        <end position="140"/>
    </location>
</feature>
<evidence type="ECO:0000256" key="1">
    <source>
        <dbReference type="ARBA" id="ARBA00004141"/>
    </source>
</evidence>
<comment type="caution">
    <text evidence="7">The sequence shown here is derived from an EMBL/GenBank/DDBJ whole genome shotgun (WGS) entry which is preliminary data.</text>
</comment>
<keyword evidence="8" id="KW-1185">Reference proteome</keyword>
<evidence type="ECO:0000256" key="5">
    <source>
        <dbReference type="SAM" id="MobiDB-lite"/>
    </source>
</evidence>
<dbReference type="Gene3D" id="1.10.1200.120">
    <property type="entry name" value="Large-conductance mechanosensitive channel, MscL, domain 1"/>
    <property type="match status" value="1"/>
</dbReference>
<dbReference type="PANTHER" id="PTHR30266:SF2">
    <property type="entry name" value="LARGE-CONDUCTANCE MECHANOSENSITIVE CHANNEL"/>
    <property type="match status" value="1"/>
</dbReference>
<accession>A0A949JFE0</accession>
<evidence type="ECO:0000256" key="3">
    <source>
        <dbReference type="ARBA" id="ARBA00022989"/>
    </source>
</evidence>
<feature type="region of interest" description="Disordered" evidence="5">
    <location>
        <begin position="127"/>
        <end position="159"/>
    </location>
</feature>
<evidence type="ECO:0000256" key="6">
    <source>
        <dbReference type="SAM" id="Phobius"/>
    </source>
</evidence>
<proteinExistence type="predicted"/>
<comment type="subcellular location">
    <subcellularLocation>
        <location evidence="1">Membrane</location>
        <topology evidence="1">Multi-pass membrane protein</topology>
    </subcellularLocation>
</comment>
<keyword evidence="3 6" id="KW-1133">Transmembrane helix</keyword>
<keyword evidence="4 6" id="KW-0472">Membrane</keyword>
<dbReference type="InterPro" id="IPR037673">
    <property type="entry name" value="MSC/AndL"/>
</dbReference>
<reference evidence="7" key="1">
    <citation type="submission" date="2021-06" db="EMBL/GenBank/DDBJ databases">
        <title>Sequencing of actinobacteria type strains.</title>
        <authorList>
            <person name="Nguyen G.-S."/>
            <person name="Wentzel A."/>
        </authorList>
    </citation>
    <scope>NUCLEOTIDE SEQUENCE</scope>
    <source>
        <strain evidence="7">P38-E01</strain>
    </source>
</reference>
<dbReference type="Proteomes" id="UP000694501">
    <property type="component" value="Unassembled WGS sequence"/>
</dbReference>
<dbReference type="AlphaFoldDB" id="A0A949JFE0"/>
<organism evidence="7 8">
    <name type="scientific">Streptomyces tardus</name>
    <dbReference type="NCBI Taxonomy" id="2780544"/>
    <lineage>
        <taxon>Bacteria</taxon>
        <taxon>Bacillati</taxon>
        <taxon>Actinomycetota</taxon>
        <taxon>Actinomycetes</taxon>
        <taxon>Kitasatosporales</taxon>
        <taxon>Streptomycetaceae</taxon>
        <taxon>Streptomyces</taxon>
    </lineage>
</organism>
<dbReference type="EMBL" id="JAELVF020000001">
    <property type="protein sequence ID" value="MBU7598452.1"/>
    <property type="molecule type" value="Genomic_DNA"/>
</dbReference>
<dbReference type="SUPFAM" id="SSF81330">
    <property type="entry name" value="Gated mechanosensitive channel"/>
    <property type="match status" value="1"/>
</dbReference>
<gene>
    <name evidence="7" type="ORF">JGS22_012715</name>
</gene>
<evidence type="ECO:0000313" key="8">
    <source>
        <dbReference type="Proteomes" id="UP000694501"/>
    </source>
</evidence>
<feature type="transmembrane region" description="Helical" evidence="6">
    <location>
        <begin position="71"/>
        <end position="91"/>
    </location>
</feature>
<evidence type="ECO:0000313" key="7">
    <source>
        <dbReference type="EMBL" id="MBU7598452.1"/>
    </source>
</evidence>
<dbReference type="PANTHER" id="PTHR30266">
    <property type="entry name" value="MECHANOSENSITIVE CHANNEL MSCL"/>
    <property type="match status" value="1"/>
</dbReference>
<dbReference type="GO" id="GO:0016020">
    <property type="term" value="C:membrane"/>
    <property type="evidence" value="ECO:0007669"/>
    <property type="project" value="UniProtKB-SubCell"/>
</dbReference>
<sequence length="159" mass="16700">MRGNVVELAVAVVVGTAFSKIVDAVVNGMINPIVGALGPKNLDEYEACLKSPCAVDSAGETTGVLFKWGSVLSASLTFIITAAVVYFLMIVPMNKYKERQLAKKGETPPEPTEVELLTEIRDALLAKKTEGASQDGEGRPVEASVSGGVAPPRGEPDAR</sequence>
<keyword evidence="2 6" id="KW-0812">Transmembrane</keyword>
<dbReference type="Pfam" id="PF01741">
    <property type="entry name" value="MscL"/>
    <property type="match status" value="1"/>
</dbReference>
<evidence type="ECO:0000256" key="4">
    <source>
        <dbReference type="ARBA" id="ARBA00023136"/>
    </source>
</evidence>
<name>A0A949JFE0_9ACTN</name>
<dbReference type="InterPro" id="IPR036019">
    <property type="entry name" value="MscL_channel"/>
</dbReference>
<protein>
    <submittedName>
        <fullName evidence="7">MscL family protein</fullName>
    </submittedName>
</protein>
<evidence type="ECO:0000256" key="2">
    <source>
        <dbReference type="ARBA" id="ARBA00022692"/>
    </source>
</evidence>
<dbReference type="GO" id="GO:0008381">
    <property type="term" value="F:mechanosensitive monoatomic ion channel activity"/>
    <property type="evidence" value="ECO:0007669"/>
    <property type="project" value="TreeGrafter"/>
</dbReference>